<dbReference type="AlphaFoldDB" id="A0A914WYW9"/>
<dbReference type="WBParaSite" id="PSAMB.scaffold5648size11187.g27074.t1">
    <property type="protein sequence ID" value="PSAMB.scaffold5648size11187.g27074.t1"/>
    <property type="gene ID" value="PSAMB.scaffold5648size11187.g27074"/>
</dbReference>
<organism evidence="1 2">
    <name type="scientific">Plectus sambesii</name>
    <dbReference type="NCBI Taxonomy" id="2011161"/>
    <lineage>
        <taxon>Eukaryota</taxon>
        <taxon>Metazoa</taxon>
        <taxon>Ecdysozoa</taxon>
        <taxon>Nematoda</taxon>
        <taxon>Chromadorea</taxon>
        <taxon>Plectida</taxon>
        <taxon>Plectina</taxon>
        <taxon>Plectoidea</taxon>
        <taxon>Plectidae</taxon>
        <taxon>Plectus</taxon>
    </lineage>
</organism>
<evidence type="ECO:0000313" key="1">
    <source>
        <dbReference type="Proteomes" id="UP000887566"/>
    </source>
</evidence>
<name>A0A914WYW9_9BILA</name>
<protein>
    <submittedName>
        <fullName evidence="2">Uncharacterized protein</fullName>
    </submittedName>
</protein>
<reference evidence="2" key="1">
    <citation type="submission" date="2022-11" db="UniProtKB">
        <authorList>
            <consortium name="WormBaseParasite"/>
        </authorList>
    </citation>
    <scope>IDENTIFICATION</scope>
</reference>
<keyword evidence="1" id="KW-1185">Reference proteome</keyword>
<dbReference type="Proteomes" id="UP000887566">
    <property type="component" value="Unplaced"/>
</dbReference>
<proteinExistence type="predicted"/>
<sequence length="169" mass="18589">MDIKWTLLKLPPHPLSINFTAKQGSTAIQSIQGPPATGNEKHGNVLAILIWQADTRPDQSIVQGIADDLPGLQRPIMQGLPKQVIKQHGPDPNRSDPSYPLYIITCFLSIEIIEHFIEVLLNQVLPAGCKPLLCLIVPSKVAYNISTSEDKCAPFHAYPRALQVSDPIK</sequence>
<evidence type="ECO:0000313" key="2">
    <source>
        <dbReference type="WBParaSite" id="PSAMB.scaffold5648size11187.g27074.t1"/>
    </source>
</evidence>
<accession>A0A914WYW9</accession>